<proteinExistence type="predicted"/>
<evidence type="ECO:0000313" key="3">
    <source>
        <dbReference type="Proteomes" id="UP000551758"/>
    </source>
</evidence>
<name>A0A7J7EXX6_DICBM</name>
<keyword evidence="3" id="KW-1185">Reference proteome</keyword>
<keyword evidence="1" id="KW-0812">Transmembrane</keyword>
<reference evidence="2 3" key="1">
    <citation type="journal article" date="2020" name="Mol. Biol. Evol.">
        <title>Interspecific Gene Flow and the Evolution of Specialization in Black and White Rhinoceros.</title>
        <authorList>
            <person name="Moodley Y."/>
            <person name="Westbury M.V."/>
            <person name="Russo I.M."/>
            <person name="Gopalakrishnan S."/>
            <person name="Rakotoarivelo A."/>
            <person name="Olsen R.A."/>
            <person name="Prost S."/>
            <person name="Tunstall T."/>
            <person name="Ryder O.A."/>
            <person name="Dalen L."/>
            <person name="Bruford M.W."/>
        </authorList>
    </citation>
    <scope>NUCLEOTIDE SEQUENCE [LARGE SCALE GENOMIC DNA]</scope>
    <source>
        <strain evidence="2">SBR-YM</strain>
        <tissue evidence="2">Skin</tissue>
    </source>
</reference>
<dbReference type="EMBL" id="JACDTQ010001952">
    <property type="protein sequence ID" value="KAF5920573.1"/>
    <property type="molecule type" value="Genomic_DNA"/>
</dbReference>
<keyword evidence="1" id="KW-0472">Membrane</keyword>
<organism evidence="2 3">
    <name type="scientific">Diceros bicornis minor</name>
    <name type="common">South-central black rhinoceros</name>
    <dbReference type="NCBI Taxonomy" id="77932"/>
    <lineage>
        <taxon>Eukaryota</taxon>
        <taxon>Metazoa</taxon>
        <taxon>Chordata</taxon>
        <taxon>Craniata</taxon>
        <taxon>Vertebrata</taxon>
        <taxon>Euteleostomi</taxon>
        <taxon>Mammalia</taxon>
        <taxon>Eutheria</taxon>
        <taxon>Laurasiatheria</taxon>
        <taxon>Perissodactyla</taxon>
        <taxon>Rhinocerotidae</taxon>
        <taxon>Diceros</taxon>
    </lineage>
</organism>
<protein>
    <submittedName>
        <fullName evidence="2">Uncharacterized protein</fullName>
    </submittedName>
</protein>
<feature type="transmembrane region" description="Helical" evidence="1">
    <location>
        <begin position="20"/>
        <end position="40"/>
    </location>
</feature>
<accession>A0A7J7EXX6</accession>
<dbReference type="AlphaFoldDB" id="A0A7J7EXX6"/>
<evidence type="ECO:0000313" key="2">
    <source>
        <dbReference type="EMBL" id="KAF5920573.1"/>
    </source>
</evidence>
<keyword evidence="1" id="KW-1133">Transmembrane helix</keyword>
<dbReference type="Proteomes" id="UP000551758">
    <property type="component" value="Unassembled WGS sequence"/>
</dbReference>
<sequence length="108" mass="11424">MAAEHGVLVVGPWPGAGLGRVVRALLLLLCFAARGGALYFHIGETEKKCFIEEIPDETMVIGAGGGGEFGTRPRSWGGGLGRVSSPEPRAAGLSVLWRPRTHRSFALL</sequence>
<evidence type="ECO:0000256" key="1">
    <source>
        <dbReference type="SAM" id="Phobius"/>
    </source>
</evidence>
<comment type="caution">
    <text evidence="2">The sequence shown here is derived from an EMBL/GenBank/DDBJ whole genome shotgun (WGS) entry which is preliminary data.</text>
</comment>
<gene>
    <name evidence="2" type="ORF">HPG69_012054</name>
</gene>